<proteinExistence type="predicted"/>
<evidence type="ECO:0000313" key="1">
    <source>
        <dbReference type="EMBL" id="MBW64018.1"/>
    </source>
</evidence>
<dbReference type="EMBL" id="GGFJ01014877">
    <property type="protein sequence ID" value="MBW64018.1"/>
    <property type="molecule type" value="Transcribed_RNA"/>
</dbReference>
<accession>A0A2M4CGH7</accession>
<reference evidence="1" key="1">
    <citation type="submission" date="2018-01" db="EMBL/GenBank/DDBJ databases">
        <title>An insight into the sialome of Amazonian anophelines.</title>
        <authorList>
            <person name="Ribeiro J.M."/>
            <person name="Scarpassa V."/>
            <person name="Calvo E."/>
        </authorList>
    </citation>
    <scope>NUCLEOTIDE SEQUENCE</scope>
    <source>
        <tissue evidence="1">Salivary glands</tissue>
    </source>
</reference>
<sequence>MIITMAIAFVGVTQLFKQSLGLPSRTPEVAKVLRNVAKAEELLKKTISGKCDVEGVSLACRWKCKSI</sequence>
<name>A0A2M4CGH7_9DIPT</name>
<protein>
    <submittedName>
        <fullName evidence="1">Putative secreted protein</fullName>
    </submittedName>
</protein>
<organism evidence="1">
    <name type="scientific">Anopheles marajoara</name>
    <dbReference type="NCBI Taxonomy" id="58244"/>
    <lineage>
        <taxon>Eukaryota</taxon>
        <taxon>Metazoa</taxon>
        <taxon>Ecdysozoa</taxon>
        <taxon>Arthropoda</taxon>
        <taxon>Hexapoda</taxon>
        <taxon>Insecta</taxon>
        <taxon>Pterygota</taxon>
        <taxon>Neoptera</taxon>
        <taxon>Endopterygota</taxon>
        <taxon>Diptera</taxon>
        <taxon>Nematocera</taxon>
        <taxon>Culicoidea</taxon>
        <taxon>Culicidae</taxon>
        <taxon>Anophelinae</taxon>
        <taxon>Anopheles</taxon>
    </lineage>
</organism>
<dbReference type="AlphaFoldDB" id="A0A2M4CGH7"/>